<dbReference type="Proteomes" id="UP000813385">
    <property type="component" value="Unassembled WGS sequence"/>
</dbReference>
<dbReference type="OrthoDB" id="435402at2759"/>
<feature type="compositionally biased region" description="Low complexity" evidence="1">
    <location>
        <begin position="1"/>
        <end position="14"/>
    </location>
</feature>
<dbReference type="AlphaFoldDB" id="A0A8K0X1P9"/>
<feature type="compositionally biased region" description="Basic residues" evidence="1">
    <location>
        <begin position="64"/>
        <end position="83"/>
    </location>
</feature>
<evidence type="ECO:0000256" key="1">
    <source>
        <dbReference type="SAM" id="MobiDB-lite"/>
    </source>
</evidence>
<feature type="compositionally biased region" description="Basic and acidic residues" evidence="1">
    <location>
        <begin position="34"/>
        <end position="43"/>
    </location>
</feature>
<reference evidence="2" key="1">
    <citation type="journal article" date="2021" name="Nat. Commun.">
        <title>Genetic determinants of endophytism in the Arabidopsis root mycobiome.</title>
        <authorList>
            <person name="Mesny F."/>
            <person name="Miyauchi S."/>
            <person name="Thiergart T."/>
            <person name="Pickel B."/>
            <person name="Atanasova L."/>
            <person name="Karlsson M."/>
            <person name="Huettel B."/>
            <person name="Barry K.W."/>
            <person name="Haridas S."/>
            <person name="Chen C."/>
            <person name="Bauer D."/>
            <person name="Andreopoulos W."/>
            <person name="Pangilinan J."/>
            <person name="LaButti K."/>
            <person name="Riley R."/>
            <person name="Lipzen A."/>
            <person name="Clum A."/>
            <person name="Drula E."/>
            <person name="Henrissat B."/>
            <person name="Kohler A."/>
            <person name="Grigoriev I.V."/>
            <person name="Martin F.M."/>
            <person name="Hacquard S."/>
        </authorList>
    </citation>
    <scope>NUCLEOTIDE SEQUENCE</scope>
    <source>
        <strain evidence="2">MPI-CAGE-AT-0016</strain>
    </source>
</reference>
<dbReference type="InterPro" id="IPR018606">
    <property type="entry name" value="Arb1"/>
</dbReference>
<name>A0A8K0X1P9_9PEZI</name>
<dbReference type="Pfam" id="PF09692">
    <property type="entry name" value="Arb1"/>
    <property type="match status" value="1"/>
</dbReference>
<protein>
    <submittedName>
        <fullName evidence="2">Argonaute siRNA chaperone complex subunit Arb1-domain-containing protein</fullName>
    </submittedName>
</protein>
<evidence type="ECO:0000313" key="3">
    <source>
        <dbReference type="Proteomes" id="UP000813385"/>
    </source>
</evidence>
<sequence>MATEATEQAFAATDAKNDEKDDSSSDSQAQKNESGSDAKDQAESHYSGFDADVDSVPTEVGSTKPKKKKKSMNKQEKKKRKRAQAAAAAANAGQCPHEYLFELEKILQDKPMTAQEAQDEKALYAVDRPFFERIETCIQRYLARRRFNNDQRKIFDLYLFLGGIDSSPRQFNGSANLEKGDMSKQEARDASSLVAIPRAGGSAKFYTPGDENWDVDFLGILKGFFGETLLAHTGFDLRDIRAGVLIVDNFLRYVAYHDVCPEYRMQLRDAIDFCNQAWRDLCDTWEVMSAMPGEFNIAAVRLFKSALMDNSVLDADPEKDFSPNLLWSIVLCDREGMEREEFYNNWPNMRGYVFDKEEDRSFEVVDVIPPTEKHVKEVQAATIRNKLVHSYPVMAGILVKDVCIRDGWHVSEEWEKEFKPVFHILYIEDMNCDKFKPGMKLRVRVAILNNGTMFVTKPYCAMPEWYVFLPQNLMRDYVQPAPLPVKDNYESDTSTKVDED</sequence>
<dbReference type="GO" id="GO:0031047">
    <property type="term" value="P:regulatory ncRNA-mediated gene silencing"/>
    <property type="evidence" value="ECO:0007669"/>
    <property type="project" value="InterPro"/>
</dbReference>
<organism evidence="2 3">
    <name type="scientific">Plectosphaerella cucumerina</name>
    <dbReference type="NCBI Taxonomy" id="40658"/>
    <lineage>
        <taxon>Eukaryota</taxon>
        <taxon>Fungi</taxon>
        <taxon>Dikarya</taxon>
        <taxon>Ascomycota</taxon>
        <taxon>Pezizomycotina</taxon>
        <taxon>Sordariomycetes</taxon>
        <taxon>Hypocreomycetidae</taxon>
        <taxon>Glomerellales</taxon>
        <taxon>Plectosphaerellaceae</taxon>
        <taxon>Plectosphaerella</taxon>
    </lineage>
</organism>
<keyword evidence="3" id="KW-1185">Reference proteome</keyword>
<dbReference type="EMBL" id="JAGPXD010000005">
    <property type="protein sequence ID" value="KAH7353828.1"/>
    <property type="molecule type" value="Genomic_DNA"/>
</dbReference>
<gene>
    <name evidence="2" type="ORF">B0T11DRAFT_320724</name>
</gene>
<accession>A0A8K0X1P9</accession>
<evidence type="ECO:0000313" key="2">
    <source>
        <dbReference type="EMBL" id="KAH7353828.1"/>
    </source>
</evidence>
<comment type="caution">
    <text evidence="2">The sequence shown here is derived from an EMBL/GenBank/DDBJ whole genome shotgun (WGS) entry which is preliminary data.</text>
</comment>
<feature type="region of interest" description="Disordered" evidence="1">
    <location>
        <begin position="1"/>
        <end position="90"/>
    </location>
</feature>
<proteinExistence type="predicted"/>
<dbReference type="GO" id="GO:0033167">
    <property type="term" value="C:ARC complex"/>
    <property type="evidence" value="ECO:0007669"/>
    <property type="project" value="InterPro"/>
</dbReference>